<name>A0ABR3ZV81_9LECA</name>
<dbReference type="Pfam" id="PF00134">
    <property type="entry name" value="Cyclin_N"/>
    <property type="match status" value="1"/>
</dbReference>
<dbReference type="Proteomes" id="UP001590950">
    <property type="component" value="Unassembled WGS sequence"/>
</dbReference>
<keyword evidence="9" id="KW-1185">Reference proteome</keyword>
<feature type="region of interest" description="Disordered" evidence="5">
    <location>
        <begin position="21"/>
        <end position="46"/>
    </location>
</feature>
<evidence type="ECO:0000259" key="7">
    <source>
        <dbReference type="SMART" id="SM01332"/>
    </source>
</evidence>
<dbReference type="CDD" id="cd20512">
    <property type="entry name" value="CYCLIN_CLBs_yeast_rpt2"/>
    <property type="match status" value="1"/>
</dbReference>
<dbReference type="InterPro" id="IPR006671">
    <property type="entry name" value="Cyclin_N"/>
</dbReference>
<feature type="domain" description="Cyclin-like" evidence="6">
    <location>
        <begin position="436"/>
        <end position="520"/>
    </location>
</feature>
<evidence type="ECO:0000256" key="1">
    <source>
        <dbReference type="ARBA" id="ARBA00022618"/>
    </source>
</evidence>
<evidence type="ECO:0000256" key="5">
    <source>
        <dbReference type="SAM" id="MobiDB-lite"/>
    </source>
</evidence>
<evidence type="ECO:0000259" key="6">
    <source>
        <dbReference type="SMART" id="SM00385"/>
    </source>
</evidence>
<dbReference type="InterPro" id="IPR013763">
    <property type="entry name" value="Cyclin-like_dom"/>
</dbReference>
<evidence type="ECO:0000313" key="9">
    <source>
        <dbReference type="Proteomes" id="UP001590950"/>
    </source>
</evidence>
<dbReference type="Pfam" id="PF02984">
    <property type="entry name" value="Cyclin_C"/>
    <property type="match status" value="1"/>
</dbReference>
<feature type="region of interest" description="Disordered" evidence="5">
    <location>
        <begin position="311"/>
        <end position="330"/>
    </location>
</feature>
<accession>A0ABR3ZV81</accession>
<keyword evidence="1" id="KW-0132">Cell division</keyword>
<sequence length="676" mass="76023">MDAKPQRPTRTLRVFDENAIPSVGAQKTLHQRNKSSPALSSMHHAGGLKVAAKRTAFGDVSNTANLSRPSKDDSAIGGKGDYSILEKPAQDRKMTTFLRPAQRPLSVSGLKGLLSNVTHTTSQAFVKQPLSDLQQPSQSASTVANTRKVVTKKSTAIFKDPTPEQPEQPVLDLHKPLLSTAPVAPVHCELQPRAQFRQPKELPESWPKLAQKHIKYIAPPEPQQSAALPSVALASSEEAPALRSDGIYIDDQGQVRCYEYTDPVEPVDLVQSVDKQVMLTMNTHSQGFQAGLEPILDVDFLKTQPEPALKLASTHVSEPEEYWDDEGDENYDEEDYVTARSFKSRGENTTGAVTTILFPKISQKAKKEIAAAKDMIEGSKTTEELEDEAWDTTMVAEYGEEIFQYMKDLEIKMLPNAHYMDNQAEIQWSMRSVLMDWIVQVHLRFNLLPETLYLCVNYIDRFLSCKVVSLGKLQLVGATAIFIAAKYEEIDCPSVQEIVYMVDGGYSIDEILKAERFMLSMLQFELGWPGPMSFLRRISKADDYDLETRTLAKYFLEITIMDERFVGSPPSFVAAGAHCLARMMLKKGTWTPAHVYYSNYTYSQLFALVLLMVECCENPATHHSAVYDKYLDKRFKCASHFAESEMKRGFQLMDVSLNNATPHTHLYDDRHIWGQK</sequence>
<dbReference type="PANTHER" id="PTHR10177">
    <property type="entry name" value="CYCLINS"/>
    <property type="match status" value="1"/>
</dbReference>
<dbReference type="InterPro" id="IPR048258">
    <property type="entry name" value="Cyclins_cyclin-box"/>
</dbReference>
<comment type="similarity">
    <text evidence="4">Belongs to the cyclin family.</text>
</comment>
<reference evidence="8 9" key="1">
    <citation type="submission" date="2024-09" db="EMBL/GenBank/DDBJ databases">
        <title>Rethinking Asexuality: The Enigmatic Case of Functional Sexual Genes in Lepraria (Stereocaulaceae).</title>
        <authorList>
            <person name="Doellman M."/>
            <person name="Sun Y."/>
            <person name="Barcenas-Pena A."/>
            <person name="Lumbsch H.T."/>
            <person name="Grewe F."/>
        </authorList>
    </citation>
    <scope>NUCLEOTIDE SEQUENCE [LARGE SCALE GENOMIC DNA]</scope>
    <source>
        <strain evidence="8 9">Mercado 3170</strain>
    </source>
</reference>
<dbReference type="SMART" id="SM01332">
    <property type="entry name" value="Cyclin_C"/>
    <property type="match status" value="1"/>
</dbReference>
<feature type="region of interest" description="Disordered" evidence="5">
    <location>
        <begin position="61"/>
        <end position="88"/>
    </location>
</feature>
<keyword evidence="2 4" id="KW-0195">Cyclin</keyword>
<feature type="domain" description="Cyclin-like" evidence="6">
    <location>
        <begin position="533"/>
        <end position="614"/>
    </location>
</feature>
<evidence type="ECO:0008006" key="10">
    <source>
        <dbReference type="Google" id="ProtNLM"/>
    </source>
</evidence>
<dbReference type="CDD" id="cd20568">
    <property type="entry name" value="CYCLIN_CLBs_yeast_rpt1"/>
    <property type="match status" value="1"/>
</dbReference>
<proteinExistence type="inferred from homology"/>
<dbReference type="SUPFAM" id="SSF47954">
    <property type="entry name" value="Cyclin-like"/>
    <property type="match status" value="2"/>
</dbReference>
<dbReference type="Gene3D" id="1.10.472.10">
    <property type="entry name" value="Cyclin-like"/>
    <property type="match status" value="2"/>
</dbReference>
<dbReference type="InterPro" id="IPR004367">
    <property type="entry name" value="Cyclin_C-dom"/>
</dbReference>
<dbReference type="InterPro" id="IPR039361">
    <property type="entry name" value="Cyclin"/>
</dbReference>
<organism evidence="8 9">
    <name type="scientific">Stereocaulon virgatum</name>
    <dbReference type="NCBI Taxonomy" id="373712"/>
    <lineage>
        <taxon>Eukaryota</taxon>
        <taxon>Fungi</taxon>
        <taxon>Dikarya</taxon>
        <taxon>Ascomycota</taxon>
        <taxon>Pezizomycotina</taxon>
        <taxon>Lecanoromycetes</taxon>
        <taxon>OSLEUM clade</taxon>
        <taxon>Lecanoromycetidae</taxon>
        <taxon>Lecanorales</taxon>
        <taxon>Lecanorineae</taxon>
        <taxon>Stereocaulaceae</taxon>
        <taxon>Stereocaulon</taxon>
    </lineage>
</organism>
<feature type="compositionally biased region" description="Acidic residues" evidence="5">
    <location>
        <begin position="319"/>
        <end position="330"/>
    </location>
</feature>
<dbReference type="InterPro" id="IPR036915">
    <property type="entry name" value="Cyclin-like_sf"/>
</dbReference>
<evidence type="ECO:0000313" key="8">
    <source>
        <dbReference type="EMBL" id="KAL2037520.1"/>
    </source>
</evidence>
<evidence type="ECO:0000256" key="3">
    <source>
        <dbReference type="ARBA" id="ARBA00023306"/>
    </source>
</evidence>
<dbReference type="PROSITE" id="PS00292">
    <property type="entry name" value="CYCLINS"/>
    <property type="match status" value="1"/>
</dbReference>
<feature type="domain" description="Cyclin C-terminal" evidence="7">
    <location>
        <begin position="529"/>
        <end position="644"/>
    </location>
</feature>
<evidence type="ECO:0000256" key="2">
    <source>
        <dbReference type="ARBA" id="ARBA00023127"/>
    </source>
</evidence>
<keyword evidence="3" id="KW-0131">Cell cycle</keyword>
<comment type="caution">
    <text evidence="8">The sequence shown here is derived from an EMBL/GenBank/DDBJ whole genome shotgun (WGS) entry which is preliminary data.</text>
</comment>
<evidence type="ECO:0000256" key="4">
    <source>
        <dbReference type="RuleBase" id="RU000383"/>
    </source>
</evidence>
<protein>
    <recommendedName>
        <fullName evidence="10">Cyclin N-terminal domain-containing protein</fullName>
    </recommendedName>
</protein>
<dbReference type="SMART" id="SM00385">
    <property type="entry name" value="CYCLIN"/>
    <property type="match status" value="2"/>
</dbReference>
<gene>
    <name evidence="8" type="ORF">N7G274_009801</name>
</gene>
<dbReference type="EMBL" id="JBEFKJ010000040">
    <property type="protein sequence ID" value="KAL2037520.1"/>
    <property type="molecule type" value="Genomic_DNA"/>
</dbReference>